<dbReference type="Proteomes" id="UP000000707">
    <property type="component" value="Unassembled WGS sequence"/>
</dbReference>
<dbReference type="GO" id="GO:0036297">
    <property type="term" value="P:interstrand cross-link repair"/>
    <property type="evidence" value="ECO:0007669"/>
    <property type="project" value="TreeGrafter"/>
</dbReference>
<dbReference type="PANTHER" id="PTHR14464:SF4">
    <property type="entry name" value="EXONUCLEASE V"/>
    <property type="match status" value="1"/>
</dbReference>
<evidence type="ECO:0000256" key="1">
    <source>
        <dbReference type="ARBA" id="ARBA00001946"/>
    </source>
</evidence>
<organism evidence="13">
    <name type="scientific">Candida tenuis (strain ATCC 10573 / BCRC 21748 / CBS 615 / JCM 9827 / NBRC 10315 / NRRL Y-1498 / VKM Y-70)</name>
    <name type="common">Yeast</name>
    <name type="synonym">Yamadazyma tenuis</name>
    <dbReference type="NCBI Taxonomy" id="590646"/>
    <lineage>
        <taxon>Eukaryota</taxon>
        <taxon>Fungi</taxon>
        <taxon>Dikarya</taxon>
        <taxon>Ascomycota</taxon>
        <taxon>Saccharomycotina</taxon>
        <taxon>Pichiomycetes</taxon>
        <taxon>Debaryomycetaceae</taxon>
        <taxon>Yamadazyma</taxon>
    </lineage>
</organism>
<name>G3BEV7_CANTC</name>
<evidence type="ECO:0000256" key="3">
    <source>
        <dbReference type="ARBA" id="ARBA00009797"/>
    </source>
</evidence>
<protein>
    <recommendedName>
        <fullName evidence="5">Exonuclease V, mitochondrial</fullName>
    </recommendedName>
    <alternativeName>
        <fullName evidence="11">Defects in morphology protein 1</fullName>
    </alternativeName>
</protein>
<dbReference type="InterPro" id="IPR019190">
    <property type="entry name" value="EXOV"/>
</dbReference>
<gene>
    <name evidence="12" type="ORF">CANTEDRAFT_111997</name>
</gene>
<keyword evidence="6" id="KW-0479">Metal-binding</keyword>
<dbReference type="GO" id="GO:0005739">
    <property type="term" value="C:mitochondrion"/>
    <property type="evidence" value="ECO:0007669"/>
    <property type="project" value="TreeGrafter"/>
</dbReference>
<sequence>MSRATNDLISKFIILPKAVNITNPKLLRLFETFKLNYDEFLPTKKPSFIDKNPFEFHSSYNGNQSYVNNPRLSVTKLLTESWCELRDYYEVYSGSVMEPSSEAQSLGSKYHEELEMESFEIISIGEFQKVLSEIFPVEQCEPGFRGIKDPGLAEIAFEPENMLAYDWAESIMFKLYSLMLNSETRELLVHDYLDLTHQKLGLSPDSVLISGIIDHLKLVNVKDPQDFSMFEEIKAFLDLKFDNGIVDLDALFLGLENILSSYNEIYKLQITDVKTRRFNKIPNQDSVLKSAYLQVSYYKEFFERLSQDSKYTYESLCTNAMIRHHDLDKPLHPIILFSLLRKYPELFLNDFKSIAKGSSIGHVPYSSEFKEFDGYDFTDILTPEILKSLEQIDDFNYKSILSTDILRKWERPLTLRYFAARSSQFFNLFKPFNSDLISIEYHNVRTKFNFKTIKYKFNKDDLENSVVSSSNFWNGTSSPRVVDDLSKCKYCDFNTKCSVPNQDMKYFGHKLSNFLNQG</sequence>
<keyword evidence="8" id="KW-0269">Exonuclease</keyword>
<keyword evidence="9" id="KW-0408">Iron</keyword>
<dbReference type="eggNOG" id="ENOG502QR0P">
    <property type="taxonomic scope" value="Eukaryota"/>
</dbReference>
<evidence type="ECO:0000256" key="10">
    <source>
        <dbReference type="ARBA" id="ARBA00023014"/>
    </source>
</evidence>
<dbReference type="HOGENOM" id="CLU_019985_0_0_1"/>
<dbReference type="GO" id="GO:0005634">
    <property type="term" value="C:nucleus"/>
    <property type="evidence" value="ECO:0007669"/>
    <property type="project" value="TreeGrafter"/>
</dbReference>
<keyword evidence="13" id="KW-1185">Reference proteome</keyword>
<dbReference type="GO" id="GO:0051539">
    <property type="term" value="F:4 iron, 4 sulfur cluster binding"/>
    <property type="evidence" value="ECO:0007669"/>
    <property type="project" value="UniProtKB-KW"/>
</dbReference>
<evidence type="ECO:0000256" key="5">
    <source>
        <dbReference type="ARBA" id="ARBA00013561"/>
    </source>
</evidence>
<reference evidence="12 13" key="1">
    <citation type="journal article" date="2011" name="Proc. Natl. Acad. Sci. U.S.A.">
        <title>Comparative genomics of xylose-fermenting fungi for enhanced biofuel production.</title>
        <authorList>
            <person name="Wohlbach D.J."/>
            <person name="Kuo A."/>
            <person name="Sato T.K."/>
            <person name="Potts K.M."/>
            <person name="Salamov A.A."/>
            <person name="LaButti K.M."/>
            <person name="Sun H."/>
            <person name="Clum A."/>
            <person name="Pangilinan J.L."/>
            <person name="Lindquist E.A."/>
            <person name="Lucas S."/>
            <person name="Lapidus A."/>
            <person name="Jin M."/>
            <person name="Gunawan C."/>
            <person name="Balan V."/>
            <person name="Dale B.E."/>
            <person name="Jeffries T.W."/>
            <person name="Zinkel R."/>
            <person name="Barry K.W."/>
            <person name="Grigoriev I.V."/>
            <person name="Gasch A.P."/>
        </authorList>
    </citation>
    <scope>NUCLEOTIDE SEQUENCE [LARGE SCALE GENOMIC DNA]</scope>
    <source>
        <strain evidence="13">ATCC 10573 / BCRC 21748 / CBS 615 / JCM 9827 / NBRC 10315 / NRRL Y-1498 / VKM Y-70</strain>
    </source>
</reference>
<evidence type="ECO:0000313" key="12">
    <source>
        <dbReference type="EMBL" id="EGV60604.1"/>
    </source>
</evidence>
<keyword evidence="6" id="KW-0004">4Fe-4S</keyword>
<dbReference type="GO" id="GO:0045145">
    <property type="term" value="F:single-stranded DNA 5'-3' DNA exonuclease activity"/>
    <property type="evidence" value="ECO:0007669"/>
    <property type="project" value="InterPro"/>
</dbReference>
<comment type="subunit">
    <text evidence="4">Monomer.</text>
</comment>
<dbReference type="Pfam" id="PF09810">
    <property type="entry name" value="Exo5"/>
    <property type="match status" value="1"/>
</dbReference>
<keyword evidence="8" id="KW-0378">Hydrolase</keyword>
<dbReference type="AlphaFoldDB" id="G3BEV7"/>
<dbReference type="GeneID" id="18246338"/>
<accession>G3BEV7</accession>
<evidence type="ECO:0000256" key="4">
    <source>
        <dbReference type="ARBA" id="ARBA00011245"/>
    </source>
</evidence>
<dbReference type="STRING" id="590646.G3BEV7"/>
<evidence type="ECO:0000256" key="11">
    <source>
        <dbReference type="ARBA" id="ARBA00030412"/>
    </source>
</evidence>
<evidence type="ECO:0000256" key="7">
    <source>
        <dbReference type="ARBA" id="ARBA00022722"/>
    </source>
</evidence>
<dbReference type="KEGG" id="cten:18246338"/>
<dbReference type="OrthoDB" id="354769at2759"/>
<comment type="cofactor">
    <cofactor evidence="1">
        <name>Mg(2+)</name>
        <dbReference type="ChEBI" id="CHEBI:18420"/>
    </cofactor>
</comment>
<dbReference type="PANTHER" id="PTHR14464">
    <property type="entry name" value="EXONUCLEASE V"/>
    <property type="match status" value="1"/>
</dbReference>
<proteinExistence type="inferred from homology"/>
<evidence type="ECO:0000313" key="13">
    <source>
        <dbReference type="Proteomes" id="UP000000707"/>
    </source>
</evidence>
<evidence type="ECO:0000256" key="6">
    <source>
        <dbReference type="ARBA" id="ARBA00022485"/>
    </source>
</evidence>
<dbReference type="EMBL" id="GL996528">
    <property type="protein sequence ID" value="EGV60604.1"/>
    <property type="molecule type" value="Genomic_DNA"/>
</dbReference>
<evidence type="ECO:0000256" key="2">
    <source>
        <dbReference type="ARBA" id="ARBA00001966"/>
    </source>
</evidence>
<evidence type="ECO:0000256" key="8">
    <source>
        <dbReference type="ARBA" id="ARBA00022839"/>
    </source>
</evidence>
<comment type="similarity">
    <text evidence="3">Belongs to the EXO5 family.</text>
</comment>
<keyword evidence="10" id="KW-0411">Iron-sulfur</keyword>
<keyword evidence="7" id="KW-0540">Nuclease</keyword>
<comment type="cofactor">
    <cofactor evidence="2">
        <name>[4Fe-4S] cluster</name>
        <dbReference type="ChEBI" id="CHEBI:49883"/>
    </cofactor>
</comment>
<evidence type="ECO:0000256" key="9">
    <source>
        <dbReference type="ARBA" id="ARBA00023004"/>
    </source>
</evidence>